<dbReference type="OrthoDB" id="9814807at2"/>
<feature type="transmembrane region" description="Helical" evidence="1">
    <location>
        <begin position="159"/>
        <end position="179"/>
    </location>
</feature>
<dbReference type="GO" id="GO:0016747">
    <property type="term" value="F:acyltransferase activity, transferring groups other than amino-acyl groups"/>
    <property type="evidence" value="ECO:0007669"/>
    <property type="project" value="InterPro"/>
</dbReference>
<keyword evidence="1" id="KW-0812">Transmembrane</keyword>
<keyword evidence="3" id="KW-0808">Transferase</keyword>
<feature type="transmembrane region" description="Helical" evidence="1">
    <location>
        <begin position="199"/>
        <end position="221"/>
    </location>
</feature>
<name>A0A5E5P4J4_9BURK</name>
<dbReference type="EMBL" id="CABPSX010000004">
    <property type="protein sequence ID" value="VVG71432.1"/>
    <property type="molecule type" value="Genomic_DNA"/>
</dbReference>
<dbReference type="GO" id="GO:0016020">
    <property type="term" value="C:membrane"/>
    <property type="evidence" value="ECO:0007669"/>
    <property type="project" value="TreeGrafter"/>
</dbReference>
<keyword evidence="1" id="KW-1133">Transmembrane helix</keyword>
<feature type="transmembrane region" description="Helical" evidence="1">
    <location>
        <begin position="127"/>
        <end position="147"/>
    </location>
</feature>
<feature type="transmembrane region" description="Helical" evidence="1">
    <location>
        <begin position="80"/>
        <end position="96"/>
    </location>
</feature>
<evidence type="ECO:0000256" key="1">
    <source>
        <dbReference type="SAM" id="Phobius"/>
    </source>
</evidence>
<dbReference type="AlphaFoldDB" id="A0A5E5P4J4"/>
<keyword evidence="3" id="KW-0012">Acyltransferase</keyword>
<feature type="transmembrane region" description="Helical" evidence="1">
    <location>
        <begin position="264"/>
        <end position="281"/>
    </location>
</feature>
<feature type="transmembrane region" description="Helical" evidence="1">
    <location>
        <begin position="241"/>
        <end position="258"/>
    </location>
</feature>
<dbReference type="Pfam" id="PF01757">
    <property type="entry name" value="Acyl_transf_3"/>
    <property type="match status" value="1"/>
</dbReference>
<dbReference type="RefSeq" id="WP_150728662.1">
    <property type="nucleotide sequence ID" value="NZ_CABPSX010000004.1"/>
</dbReference>
<evidence type="ECO:0000313" key="3">
    <source>
        <dbReference type="EMBL" id="VVG71432.1"/>
    </source>
</evidence>
<dbReference type="PANTHER" id="PTHR23028">
    <property type="entry name" value="ACETYLTRANSFERASE"/>
    <property type="match status" value="1"/>
</dbReference>
<feature type="transmembrane region" description="Helical" evidence="1">
    <location>
        <begin position="7"/>
        <end position="22"/>
    </location>
</feature>
<proteinExistence type="predicted"/>
<gene>
    <name evidence="3" type="ORF">PAP18089_02409</name>
</gene>
<dbReference type="InterPro" id="IPR050879">
    <property type="entry name" value="Acyltransferase_3"/>
</dbReference>
<feature type="domain" description="Acyltransferase 3" evidence="2">
    <location>
        <begin position="3"/>
        <end position="343"/>
    </location>
</feature>
<evidence type="ECO:0000313" key="4">
    <source>
        <dbReference type="Proteomes" id="UP000364291"/>
    </source>
</evidence>
<accession>A0A5E5P4J4</accession>
<feature type="transmembrane region" description="Helical" evidence="1">
    <location>
        <begin position="326"/>
        <end position="349"/>
    </location>
</feature>
<evidence type="ECO:0000259" key="2">
    <source>
        <dbReference type="Pfam" id="PF01757"/>
    </source>
</evidence>
<keyword evidence="1" id="KW-0472">Membrane</keyword>
<feature type="transmembrane region" description="Helical" evidence="1">
    <location>
        <begin position="293"/>
        <end position="314"/>
    </location>
</feature>
<reference evidence="3 4" key="1">
    <citation type="submission" date="2019-08" db="EMBL/GenBank/DDBJ databases">
        <authorList>
            <person name="Peeters C."/>
        </authorList>
    </citation>
    <scope>NUCLEOTIDE SEQUENCE [LARGE SCALE GENOMIC DNA]</scope>
    <source>
        <strain evidence="3 4">LMG 18089</strain>
    </source>
</reference>
<organism evidence="3 4">
    <name type="scientific">Pandoraea apista</name>
    <dbReference type="NCBI Taxonomy" id="93218"/>
    <lineage>
        <taxon>Bacteria</taxon>
        <taxon>Pseudomonadati</taxon>
        <taxon>Pseudomonadota</taxon>
        <taxon>Betaproteobacteria</taxon>
        <taxon>Burkholderiales</taxon>
        <taxon>Burkholderiaceae</taxon>
        <taxon>Pandoraea</taxon>
    </lineage>
</organism>
<dbReference type="PANTHER" id="PTHR23028:SF131">
    <property type="entry name" value="BLR2367 PROTEIN"/>
    <property type="match status" value="1"/>
</dbReference>
<dbReference type="Proteomes" id="UP000364291">
    <property type="component" value="Unassembled WGS sequence"/>
</dbReference>
<protein>
    <submittedName>
        <fullName evidence="3">Acyltransferase</fullName>
    </submittedName>
</protein>
<dbReference type="GO" id="GO:0000271">
    <property type="term" value="P:polysaccharide biosynthetic process"/>
    <property type="evidence" value="ECO:0007669"/>
    <property type="project" value="TreeGrafter"/>
</dbReference>
<feature type="transmembrane region" description="Helical" evidence="1">
    <location>
        <begin position="42"/>
        <end position="59"/>
    </location>
</feature>
<dbReference type="InterPro" id="IPR002656">
    <property type="entry name" value="Acyl_transf_3_dom"/>
</dbReference>
<sequence length="383" mass="42722">MIYSVQCLRGIAALLVVMYHYRDFLDGVYAQGDLGQLLFRNGHAGVDLFFMISGFIIVFSTQRDDGLRLISFVVKRAFRIYPLLIICVIAFFFVNTPPEIMSERASVARLLKSLIPLNSDYNGQAPFFGYNLLGPAWTLSYEMYFYAAFAISITMSHRYRVAICSILLLAIGLGLQFKFNDAINLDPFVPLQHTASNSFNGHLQVLASPMIYEFIVGMLLAAAFPHIHKISALTSGNRPKILLWCACVTVGALLLTHVPYQHGVLGFGAWGLFVLTASLIYEASTKPKPLPVLLFFGEISYSLYLVHMIVWRAWDAHRTTLPSYLNGLPLLALMLGTSILSAYGLHVVIEKPAIRFARRLLSKIYCRTLLSGHQPNGKTINAS</sequence>